<dbReference type="Proteomes" id="UP001519289">
    <property type="component" value="Unassembled WGS sequence"/>
</dbReference>
<keyword evidence="2" id="KW-1185">Reference proteome</keyword>
<dbReference type="EMBL" id="JAGGLG010000006">
    <property type="protein sequence ID" value="MBP2017711.1"/>
    <property type="molecule type" value="Genomic_DNA"/>
</dbReference>
<reference evidence="1 2" key="1">
    <citation type="submission" date="2021-03" db="EMBL/GenBank/DDBJ databases">
        <title>Genomic Encyclopedia of Type Strains, Phase IV (KMG-IV): sequencing the most valuable type-strain genomes for metagenomic binning, comparative biology and taxonomic classification.</title>
        <authorList>
            <person name="Goeker M."/>
        </authorList>
    </citation>
    <scope>NUCLEOTIDE SEQUENCE [LARGE SCALE GENOMIC DNA]</scope>
    <source>
        <strain evidence="1 2">DSM 27138</strain>
    </source>
</reference>
<proteinExistence type="predicted"/>
<protein>
    <submittedName>
        <fullName evidence="1">Uncharacterized protein</fullName>
    </submittedName>
</protein>
<comment type="caution">
    <text evidence="1">The sequence shown here is derived from an EMBL/GenBank/DDBJ whole genome shotgun (WGS) entry which is preliminary data.</text>
</comment>
<organism evidence="1 2">
    <name type="scientific">Symbiobacterium terraclitae</name>
    <dbReference type="NCBI Taxonomy" id="557451"/>
    <lineage>
        <taxon>Bacteria</taxon>
        <taxon>Bacillati</taxon>
        <taxon>Bacillota</taxon>
        <taxon>Clostridia</taxon>
        <taxon>Eubacteriales</taxon>
        <taxon>Symbiobacteriaceae</taxon>
        <taxon>Symbiobacterium</taxon>
    </lineage>
</organism>
<evidence type="ECO:0000313" key="2">
    <source>
        <dbReference type="Proteomes" id="UP001519289"/>
    </source>
</evidence>
<accession>A0ABS4JQ98</accession>
<gene>
    <name evidence="1" type="ORF">J2Z79_001096</name>
</gene>
<evidence type="ECO:0000313" key="1">
    <source>
        <dbReference type="EMBL" id="MBP2017711.1"/>
    </source>
</evidence>
<name>A0ABS4JQ98_9FIRM</name>
<dbReference type="RefSeq" id="WP_209465844.1">
    <property type="nucleotide sequence ID" value="NZ_JAGGLG010000006.1"/>
</dbReference>
<sequence length="104" mass="11594">MQTAEIRELLAATGQEICDADGRVIGYAAQPARFKLNRPHLARGGFLVVVRDEATGEYIGTEFDALPHPRTEKLYPAGHSEQVWRTADFEEAVRLVQESLSQPE</sequence>